<dbReference type="EMBL" id="VLNT01000003">
    <property type="protein sequence ID" value="TSD65102.1"/>
    <property type="molecule type" value="Genomic_DNA"/>
</dbReference>
<dbReference type="PANTHER" id="PTHR46268">
    <property type="entry name" value="STRESS RESPONSE PROTEIN NHAX"/>
    <property type="match status" value="1"/>
</dbReference>
<evidence type="ECO:0000313" key="4">
    <source>
        <dbReference type="Proteomes" id="UP000316988"/>
    </source>
</evidence>
<comment type="similarity">
    <text evidence="1">Belongs to the universal stress protein A family.</text>
</comment>
<name>A0A554SFH5_9ACTN</name>
<dbReference type="InterPro" id="IPR014729">
    <property type="entry name" value="Rossmann-like_a/b/a_fold"/>
</dbReference>
<dbReference type="RefSeq" id="WP_143912141.1">
    <property type="nucleotide sequence ID" value="NZ_VLNT01000003.1"/>
</dbReference>
<proteinExistence type="inferred from homology"/>
<evidence type="ECO:0000256" key="1">
    <source>
        <dbReference type="ARBA" id="ARBA00008791"/>
    </source>
</evidence>
<evidence type="ECO:0000259" key="2">
    <source>
        <dbReference type="Pfam" id="PF00582"/>
    </source>
</evidence>
<dbReference type="Gene3D" id="3.40.50.620">
    <property type="entry name" value="HUPs"/>
    <property type="match status" value="1"/>
</dbReference>
<keyword evidence="4" id="KW-1185">Reference proteome</keyword>
<dbReference type="InterPro" id="IPR006016">
    <property type="entry name" value="UspA"/>
</dbReference>
<organism evidence="3 4">
    <name type="scientific">Aeromicrobium piscarium</name>
    <dbReference type="NCBI Taxonomy" id="2590901"/>
    <lineage>
        <taxon>Bacteria</taxon>
        <taxon>Bacillati</taxon>
        <taxon>Actinomycetota</taxon>
        <taxon>Actinomycetes</taxon>
        <taxon>Propionibacteriales</taxon>
        <taxon>Nocardioidaceae</taxon>
        <taxon>Aeromicrobium</taxon>
    </lineage>
</organism>
<dbReference type="Pfam" id="PF00582">
    <property type="entry name" value="Usp"/>
    <property type="match status" value="1"/>
</dbReference>
<accession>A0A554SFH5</accession>
<dbReference type="Proteomes" id="UP000316988">
    <property type="component" value="Unassembled WGS sequence"/>
</dbReference>
<dbReference type="SUPFAM" id="SSF52402">
    <property type="entry name" value="Adenine nucleotide alpha hydrolases-like"/>
    <property type="match status" value="1"/>
</dbReference>
<dbReference type="PANTHER" id="PTHR46268:SF6">
    <property type="entry name" value="UNIVERSAL STRESS PROTEIN UP12"/>
    <property type="match status" value="1"/>
</dbReference>
<sequence length="161" mass="16945">MDAISSPIVVGHDGSAFAGTALAWVLRWADVTGLSVIVARAWTLRTAPRPSSWEHGYVPPAADFEQAVRERLMADTRALVAQYGDVEVSYATPRGPAANGLLMLAEDASLVAVGPRGLGGFKGLVLGSVSEAVVRHAPCPVVVVRDSEDPARSDRVLDLDS</sequence>
<comment type="caution">
    <text evidence="3">The sequence shown here is derived from an EMBL/GenBank/DDBJ whole genome shotgun (WGS) entry which is preliminary data.</text>
</comment>
<dbReference type="InterPro" id="IPR006015">
    <property type="entry name" value="Universal_stress_UspA"/>
</dbReference>
<dbReference type="AlphaFoldDB" id="A0A554SFH5"/>
<dbReference type="OrthoDB" id="6174426at2"/>
<feature type="domain" description="UspA" evidence="2">
    <location>
        <begin position="7"/>
        <end position="145"/>
    </location>
</feature>
<reference evidence="3 4" key="1">
    <citation type="submission" date="2019-07" db="EMBL/GenBank/DDBJ databases">
        <authorList>
            <person name="Zhao L.H."/>
        </authorList>
    </citation>
    <scope>NUCLEOTIDE SEQUENCE [LARGE SCALE GENOMIC DNA]</scope>
    <source>
        <strain evidence="3 4">Co35</strain>
    </source>
</reference>
<gene>
    <name evidence="3" type="ORF">FNM00_05160</name>
</gene>
<dbReference type="PRINTS" id="PR01438">
    <property type="entry name" value="UNVRSLSTRESS"/>
</dbReference>
<protein>
    <submittedName>
        <fullName evidence="3">Universal stress protein</fullName>
    </submittedName>
</protein>
<evidence type="ECO:0000313" key="3">
    <source>
        <dbReference type="EMBL" id="TSD65102.1"/>
    </source>
</evidence>